<accession>W9Y9C0</accession>
<evidence type="ECO:0000259" key="2">
    <source>
        <dbReference type="PROSITE" id="PS00028"/>
    </source>
</evidence>
<evidence type="ECO:0000313" key="4">
    <source>
        <dbReference type="Proteomes" id="UP000019478"/>
    </source>
</evidence>
<feature type="region of interest" description="Disordered" evidence="1">
    <location>
        <begin position="466"/>
        <end position="691"/>
    </location>
</feature>
<feature type="domain" description="C2H2-type" evidence="2">
    <location>
        <begin position="157"/>
        <end position="178"/>
    </location>
</feature>
<dbReference type="PANTHER" id="PTHR22938:SF0">
    <property type="entry name" value="E3 UBIQUITIN-PROTEIN LIGASE ZNF598"/>
    <property type="match status" value="1"/>
</dbReference>
<feature type="domain" description="C2H2-type" evidence="2">
    <location>
        <begin position="82"/>
        <end position="105"/>
    </location>
</feature>
<organism evidence="3 4">
    <name type="scientific">Capronia epimyces CBS 606.96</name>
    <dbReference type="NCBI Taxonomy" id="1182542"/>
    <lineage>
        <taxon>Eukaryota</taxon>
        <taxon>Fungi</taxon>
        <taxon>Dikarya</taxon>
        <taxon>Ascomycota</taxon>
        <taxon>Pezizomycotina</taxon>
        <taxon>Eurotiomycetes</taxon>
        <taxon>Chaetothyriomycetidae</taxon>
        <taxon>Chaetothyriales</taxon>
        <taxon>Herpotrichiellaceae</taxon>
        <taxon>Capronia</taxon>
    </lineage>
</organism>
<keyword evidence="4" id="KW-1185">Reference proteome</keyword>
<feature type="compositionally biased region" description="Low complexity" evidence="1">
    <location>
        <begin position="466"/>
        <end position="482"/>
    </location>
</feature>
<dbReference type="OrthoDB" id="3838338at2759"/>
<feature type="compositionally biased region" description="Polar residues" evidence="1">
    <location>
        <begin position="310"/>
        <end position="331"/>
    </location>
</feature>
<proteinExistence type="predicted"/>
<dbReference type="GeneID" id="19172562"/>
<dbReference type="GO" id="GO:0016567">
    <property type="term" value="P:protein ubiquitination"/>
    <property type="evidence" value="ECO:0007669"/>
    <property type="project" value="TreeGrafter"/>
</dbReference>
<feature type="compositionally biased region" description="Polar residues" evidence="1">
    <location>
        <begin position="495"/>
        <end position="521"/>
    </location>
</feature>
<feature type="compositionally biased region" description="Polar residues" evidence="1">
    <location>
        <begin position="617"/>
        <end position="630"/>
    </location>
</feature>
<feature type="compositionally biased region" description="Basic and acidic residues" evidence="1">
    <location>
        <begin position="269"/>
        <end position="286"/>
    </location>
</feature>
<feature type="compositionally biased region" description="Polar residues" evidence="1">
    <location>
        <begin position="601"/>
        <end position="610"/>
    </location>
</feature>
<comment type="caution">
    <text evidence="3">The sequence shown here is derived from an EMBL/GenBank/DDBJ whole genome shotgun (WGS) entry which is preliminary data.</text>
</comment>
<feature type="compositionally biased region" description="Polar residues" evidence="1">
    <location>
        <begin position="359"/>
        <end position="371"/>
    </location>
</feature>
<feature type="region of interest" description="Disordered" evidence="1">
    <location>
        <begin position="259"/>
        <end position="295"/>
    </location>
</feature>
<protein>
    <recommendedName>
        <fullName evidence="2">C2H2-type domain-containing protein</fullName>
    </recommendedName>
</protein>
<dbReference type="GO" id="GO:0072344">
    <property type="term" value="P:rescue of stalled ribosome"/>
    <property type="evidence" value="ECO:0007669"/>
    <property type="project" value="InterPro"/>
</dbReference>
<dbReference type="eggNOG" id="KOG2231">
    <property type="taxonomic scope" value="Eukaryota"/>
</dbReference>
<dbReference type="InterPro" id="IPR056437">
    <property type="entry name" value="Znf-C2H2_ZNF598/HEL2"/>
</dbReference>
<gene>
    <name evidence="3" type="ORF">A1O3_08474</name>
</gene>
<feature type="region of interest" description="Disordered" evidence="1">
    <location>
        <begin position="310"/>
        <end position="381"/>
    </location>
</feature>
<dbReference type="GO" id="GO:0061630">
    <property type="term" value="F:ubiquitin protein ligase activity"/>
    <property type="evidence" value="ECO:0007669"/>
    <property type="project" value="InterPro"/>
</dbReference>
<sequence length="691" mass="75903">MSQLHLATTKRATFVRYGYGPCTKHGLVLTTEAPFVIFTDSADKRFEEFADSDFVKVDENLGIKYEKDVIFEDTILLLRYNCPDKDCDVACRGWPDLHRHVKTKHGKVMCDLCTRNKKVFTHEHELFTLNELRRHEKYGDDMPGAVTQSGFKGHPECGFCKQRFYGDDELYTHCREKHERCHICDRRNGGRNPQYYLNYQELEKHFAAEHFVCLDAECQANKTNVFESEMDLKAHQLSEHPNGLSKDARRDARLVNLSGFEIRTPYQPQRRDGRENRSSGRGRDPNAEPLPISSAQPLSRAELAYQRQMAIQSSQSVSNRNFGGQLTQPTRSPHVPRAQPVPAAQPQPLPPVENLSLEPGSTPTANATPQEQARALRHQTVSDRASTLLKNDKTKLSQFRTHVSAYRSGTISATDLIDSFFSLFDCPSTELGKLIRELADLYEDDAKRQSLLQAWNDWRSINEDYPSLPGPSGSLPGASSGTTGSGSGRRVLTLKKSTAQSSRSAVSRQGSWGNALSNGTSRDPFPALSSANNNTRRTATQAAWGNTSAPQVASTTVSVAPLSRPTPTTASTIRQSTHNSRPPRPTEDMFPSLPAAPKPNTMISGFNTRGSVRWLDSSRNSPSGSGTATPANAWANGGLTPTPAQAAAVARSTAGSASAAGFGGDYEIGDGTSGKKKGKKSKKGETLFHFG</sequence>
<dbReference type="STRING" id="1182542.W9Y9C0"/>
<name>W9Y9C0_9EURO</name>
<dbReference type="SMART" id="SM00355">
    <property type="entry name" value="ZnF_C2H2"/>
    <property type="match status" value="4"/>
</dbReference>
<dbReference type="HOGENOM" id="CLU_008515_1_0_1"/>
<feature type="compositionally biased region" description="Low complexity" evidence="1">
    <location>
        <begin position="333"/>
        <end position="342"/>
    </location>
</feature>
<dbReference type="Pfam" id="PF23230">
    <property type="entry name" value="zf-C2H2_13"/>
    <property type="match status" value="1"/>
</dbReference>
<feature type="compositionally biased region" description="Polar residues" evidence="1">
    <location>
        <begin position="565"/>
        <end position="580"/>
    </location>
</feature>
<dbReference type="InterPro" id="IPR013087">
    <property type="entry name" value="Znf_C2H2_type"/>
</dbReference>
<dbReference type="InterPro" id="IPR057634">
    <property type="entry name" value="PAH_ZNF598/HEL2"/>
</dbReference>
<dbReference type="GO" id="GO:0043022">
    <property type="term" value="F:ribosome binding"/>
    <property type="evidence" value="ECO:0007669"/>
    <property type="project" value="TreeGrafter"/>
</dbReference>
<dbReference type="AlphaFoldDB" id="W9Y9C0"/>
<dbReference type="PROSITE" id="PS00028">
    <property type="entry name" value="ZINC_FINGER_C2H2_1"/>
    <property type="match status" value="2"/>
</dbReference>
<dbReference type="InterPro" id="IPR044288">
    <property type="entry name" value="ZNF598/HEL2"/>
</dbReference>
<evidence type="ECO:0000313" key="3">
    <source>
        <dbReference type="EMBL" id="EXJ78974.1"/>
    </source>
</evidence>
<evidence type="ECO:0000256" key="1">
    <source>
        <dbReference type="SAM" id="MobiDB-lite"/>
    </source>
</evidence>
<dbReference type="Proteomes" id="UP000019478">
    <property type="component" value="Unassembled WGS sequence"/>
</dbReference>
<dbReference type="RefSeq" id="XP_007736762.1">
    <property type="nucleotide sequence ID" value="XM_007738572.1"/>
</dbReference>
<feature type="compositionally biased region" description="Polar residues" evidence="1">
    <location>
        <begin position="529"/>
        <end position="558"/>
    </location>
</feature>
<dbReference type="EMBL" id="AMGY01000008">
    <property type="protein sequence ID" value="EXJ78974.1"/>
    <property type="molecule type" value="Genomic_DNA"/>
</dbReference>
<feature type="compositionally biased region" description="Low complexity" evidence="1">
    <location>
        <begin position="644"/>
        <end position="660"/>
    </location>
</feature>
<dbReference type="PANTHER" id="PTHR22938">
    <property type="entry name" value="ZINC FINGER PROTEIN 598"/>
    <property type="match status" value="1"/>
</dbReference>
<reference evidence="3 4" key="1">
    <citation type="submission" date="2013-03" db="EMBL/GenBank/DDBJ databases">
        <title>The Genome Sequence of Capronia epimyces CBS 606.96.</title>
        <authorList>
            <consortium name="The Broad Institute Genomics Platform"/>
            <person name="Cuomo C."/>
            <person name="de Hoog S."/>
            <person name="Gorbushina A."/>
            <person name="Walker B."/>
            <person name="Young S.K."/>
            <person name="Zeng Q."/>
            <person name="Gargeya S."/>
            <person name="Fitzgerald M."/>
            <person name="Haas B."/>
            <person name="Abouelleil A."/>
            <person name="Allen A.W."/>
            <person name="Alvarado L."/>
            <person name="Arachchi H.M."/>
            <person name="Berlin A.M."/>
            <person name="Chapman S.B."/>
            <person name="Gainer-Dewar J."/>
            <person name="Goldberg J."/>
            <person name="Griggs A."/>
            <person name="Gujja S."/>
            <person name="Hansen M."/>
            <person name="Howarth C."/>
            <person name="Imamovic A."/>
            <person name="Ireland A."/>
            <person name="Larimer J."/>
            <person name="McCowan C."/>
            <person name="Murphy C."/>
            <person name="Pearson M."/>
            <person name="Poon T.W."/>
            <person name="Priest M."/>
            <person name="Roberts A."/>
            <person name="Saif S."/>
            <person name="Shea T."/>
            <person name="Sisk P."/>
            <person name="Sykes S."/>
            <person name="Wortman J."/>
            <person name="Nusbaum C."/>
            <person name="Birren B."/>
        </authorList>
    </citation>
    <scope>NUCLEOTIDE SEQUENCE [LARGE SCALE GENOMIC DNA]</scope>
    <source>
        <strain evidence="3 4">CBS 606.96</strain>
    </source>
</reference>
<dbReference type="Pfam" id="PF23202">
    <property type="entry name" value="PAH_ZNF598"/>
    <property type="match status" value="1"/>
</dbReference>